<evidence type="ECO:0000256" key="1">
    <source>
        <dbReference type="SAM" id="MobiDB-lite"/>
    </source>
</evidence>
<proteinExistence type="predicted"/>
<sequence>TFASSFRPNCERAFLSVRFRRLPVDQLLAAGRVLPPARAAASHSPQTDDVRSWQVCKQTELARSPCLSPARRTSAKPATRRSTSSTCSPPTASRTTRPASNAATARASSRLAATLPWTAFCTARRTLNSSSRRRGTSPRNSKVEVEHLQTRTTRYYGSSDPLNKLFKSDKL</sequence>
<gene>
    <name evidence="2" type="ORF">ZEAMMB73_Zm00001d051262</name>
</gene>
<reference evidence="2" key="1">
    <citation type="submission" date="2015-12" db="EMBL/GenBank/DDBJ databases">
        <title>Update maize B73 reference genome by single molecule sequencing technologies.</title>
        <authorList>
            <consortium name="Maize Genome Sequencing Project"/>
            <person name="Ware D."/>
        </authorList>
    </citation>
    <scope>NUCLEOTIDE SEQUENCE</scope>
    <source>
        <tissue evidence="2">Seedling</tissue>
    </source>
</reference>
<accession>A0A1D6Q5X1</accession>
<evidence type="ECO:0000313" key="2">
    <source>
        <dbReference type="EMBL" id="AQK53923.1"/>
    </source>
</evidence>
<protein>
    <submittedName>
        <fullName evidence="2">LIM domain-containing protein PLIM2b</fullName>
    </submittedName>
</protein>
<dbReference type="EMBL" id="CM000780">
    <property type="protein sequence ID" value="AQK53923.1"/>
    <property type="molecule type" value="Genomic_DNA"/>
</dbReference>
<dbReference type="AlphaFoldDB" id="A0A1D6Q5X1"/>
<feature type="non-terminal residue" evidence="2">
    <location>
        <position position="1"/>
    </location>
</feature>
<name>A0A1D6Q5X1_MAIZE</name>
<feature type="region of interest" description="Disordered" evidence="1">
    <location>
        <begin position="66"/>
        <end position="107"/>
    </location>
</feature>
<feature type="region of interest" description="Disordered" evidence="1">
    <location>
        <begin position="127"/>
        <end position="146"/>
    </location>
</feature>
<feature type="compositionally biased region" description="Low complexity" evidence="1">
    <location>
        <begin position="80"/>
        <end position="107"/>
    </location>
</feature>
<organism evidence="2">
    <name type="scientific">Zea mays</name>
    <name type="common">Maize</name>
    <dbReference type="NCBI Taxonomy" id="4577"/>
    <lineage>
        <taxon>Eukaryota</taxon>
        <taxon>Viridiplantae</taxon>
        <taxon>Streptophyta</taxon>
        <taxon>Embryophyta</taxon>
        <taxon>Tracheophyta</taxon>
        <taxon>Spermatophyta</taxon>
        <taxon>Magnoliopsida</taxon>
        <taxon>Liliopsida</taxon>
        <taxon>Poales</taxon>
        <taxon>Poaceae</taxon>
        <taxon>PACMAD clade</taxon>
        <taxon>Panicoideae</taxon>
        <taxon>Andropogonodae</taxon>
        <taxon>Andropogoneae</taxon>
        <taxon>Tripsacinae</taxon>
        <taxon>Zea</taxon>
    </lineage>
</organism>